<proteinExistence type="predicted"/>
<evidence type="ECO:0000259" key="2">
    <source>
        <dbReference type="Pfam" id="PF20153"/>
    </source>
</evidence>
<dbReference type="EMBL" id="WIUZ02000002">
    <property type="protein sequence ID" value="KAF9790804.1"/>
    <property type="molecule type" value="Genomic_DNA"/>
</dbReference>
<reference evidence="3" key="1">
    <citation type="journal article" date="2020" name="Nat. Commun.">
        <title>Large-scale genome sequencing of mycorrhizal fungi provides insights into the early evolution of symbiotic traits.</title>
        <authorList>
            <person name="Miyauchi S."/>
            <person name="Kiss E."/>
            <person name="Kuo A."/>
            <person name="Drula E."/>
            <person name="Kohler A."/>
            <person name="Sanchez-Garcia M."/>
            <person name="Morin E."/>
            <person name="Andreopoulos B."/>
            <person name="Barry K.W."/>
            <person name="Bonito G."/>
            <person name="Buee M."/>
            <person name="Carver A."/>
            <person name="Chen C."/>
            <person name="Cichocki N."/>
            <person name="Clum A."/>
            <person name="Culley D."/>
            <person name="Crous P.W."/>
            <person name="Fauchery L."/>
            <person name="Girlanda M."/>
            <person name="Hayes R.D."/>
            <person name="Keri Z."/>
            <person name="LaButti K."/>
            <person name="Lipzen A."/>
            <person name="Lombard V."/>
            <person name="Magnuson J."/>
            <person name="Maillard F."/>
            <person name="Murat C."/>
            <person name="Nolan M."/>
            <person name="Ohm R.A."/>
            <person name="Pangilinan J."/>
            <person name="Pereira M.F."/>
            <person name="Perotto S."/>
            <person name="Peter M."/>
            <person name="Pfister S."/>
            <person name="Riley R."/>
            <person name="Sitrit Y."/>
            <person name="Stielow J.B."/>
            <person name="Szollosi G."/>
            <person name="Zifcakova L."/>
            <person name="Stursova M."/>
            <person name="Spatafora J.W."/>
            <person name="Tedersoo L."/>
            <person name="Vaario L.M."/>
            <person name="Yamada A."/>
            <person name="Yan M."/>
            <person name="Wang P."/>
            <person name="Xu J."/>
            <person name="Bruns T."/>
            <person name="Baldrian P."/>
            <person name="Vilgalys R."/>
            <person name="Dunand C."/>
            <person name="Henrissat B."/>
            <person name="Grigoriev I.V."/>
            <person name="Hibbett D."/>
            <person name="Nagy L.G."/>
            <person name="Martin F.M."/>
        </authorList>
    </citation>
    <scope>NUCLEOTIDE SEQUENCE</scope>
    <source>
        <strain evidence="3">UH-Tt-Lm1</strain>
    </source>
</reference>
<feature type="transmembrane region" description="Helical" evidence="1">
    <location>
        <begin position="188"/>
        <end position="215"/>
    </location>
</feature>
<feature type="transmembrane region" description="Helical" evidence="1">
    <location>
        <begin position="106"/>
        <end position="126"/>
    </location>
</feature>
<reference evidence="3" key="2">
    <citation type="submission" date="2020-11" db="EMBL/GenBank/DDBJ databases">
        <authorList>
            <consortium name="DOE Joint Genome Institute"/>
            <person name="Kuo A."/>
            <person name="Miyauchi S."/>
            <person name="Kiss E."/>
            <person name="Drula E."/>
            <person name="Kohler A."/>
            <person name="Sanchez-Garcia M."/>
            <person name="Andreopoulos B."/>
            <person name="Barry K.W."/>
            <person name="Bonito G."/>
            <person name="Buee M."/>
            <person name="Carver A."/>
            <person name="Chen C."/>
            <person name="Cichocki N."/>
            <person name="Clum A."/>
            <person name="Culley D."/>
            <person name="Crous P.W."/>
            <person name="Fauchery L."/>
            <person name="Girlanda M."/>
            <person name="Hayes R."/>
            <person name="Keri Z."/>
            <person name="Labutti K."/>
            <person name="Lipzen A."/>
            <person name="Lombard V."/>
            <person name="Magnuson J."/>
            <person name="Maillard F."/>
            <person name="Morin E."/>
            <person name="Murat C."/>
            <person name="Nolan M."/>
            <person name="Ohm R."/>
            <person name="Pangilinan J."/>
            <person name="Pereira M."/>
            <person name="Perotto S."/>
            <person name="Peter M."/>
            <person name="Riley R."/>
            <person name="Sitrit Y."/>
            <person name="Stielow B."/>
            <person name="Szollosi G."/>
            <person name="Zifcakova L."/>
            <person name="Stursova M."/>
            <person name="Spatafora J.W."/>
            <person name="Tedersoo L."/>
            <person name="Vaario L.-M."/>
            <person name="Yamada A."/>
            <person name="Yan M."/>
            <person name="Wang P."/>
            <person name="Xu J."/>
            <person name="Bruns T."/>
            <person name="Baldrian P."/>
            <person name="Vilgalys R."/>
            <person name="Henrissat B."/>
            <person name="Grigoriev I.V."/>
            <person name="Hibbett D."/>
            <person name="Nagy L.G."/>
            <person name="Martin F.M."/>
        </authorList>
    </citation>
    <scope>NUCLEOTIDE SEQUENCE</scope>
    <source>
        <strain evidence="3">UH-Tt-Lm1</strain>
    </source>
</reference>
<accession>A0A9P6LAF9</accession>
<organism evidence="3 4">
    <name type="scientific">Thelephora terrestris</name>
    <dbReference type="NCBI Taxonomy" id="56493"/>
    <lineage>
        <taxon>Eukaryota</taxon>
        <taxon>Fungi</taxon>
        <taxon>Dikarya</taxon>
        <taxon>Basidiomycota</taxon>
        <taxon>Agaricomycotina</taxon>
        <taxon>Agaricomycetes</taxon>
        <taxon>Thelephorales</taxon>
        <taxon>Thelephoraceae</taxon>
        <taxon>Thelephora</taxon>
    </lineage>
</organism>
<dbReference type="AlphaFoldDB" id="A0A9P6LAF9"/>
<keyword evidence="1" id="KW-0472">Membrane</keyword>
<dbReference type="InterPro" id="IPR045338">
    <property type="entry name" value="DUF6535"/>
</dbReference>
<keyword evidence="1" id="KW-0812">Transmembrane</keyword>
<evidence type="ECO:0000256" key="1">
    <source>
        <dbReference type="SAM" id="Phobius"/>
    </source>
</evidence>
<feature type="transmembrane region" description="Helical" evidence="1">
    <location>
        <begin position="159"/>
        <end position="182"/>
    </location>
</feature>
<feature type="domain" description="DUF6535" evidence="2">
    <location>
        <begin position="16"/>
        <end position="189"/>
    </location>
</feature>
<dbReference type="Pfam" id="PF20153">
    <property type="entry name" value="DUF6535"/>
    <property type="match status" value="1"/>
</dbReference>
<protein>
    <recommendedName>
        <fullName evidence="2">DUF6535 domain-containing protein</fullName>
    </recommendedName>
</protein>
<dbReference type="Proteomes" id="UP000736335">
    <property type="component" value="Unassembled WGS sequence"/>
</dbReference>
<name>A0A9P6LAF9_9AGAM</name>
<keyword evidence="1" id="KW-1133">Transmembrane helix</keyword>
<keyword evidence="4" id="KW-1185">Reference proteome</keyword>
<evidence type="ECO:0000313" key="3">
    <source>
        <dbReference type="EMBL" id="KAF9790804.1"/>
    </source>
</evidence>
<gene>
    <name evidence="3" type="ORF">BJ322DRAFT_411325</name>
</gene>
<comment type="caution">
    <text evidence="3">The sequence shown here is derived from an EMBL/GenBank/DDBJ whole genome shotgun (WGS) entry which is preliminary data.</text>
</comment>
<evidence type="ECO:0000313" key="4">
    <source>
        <dbReference type="Proteomes" id="UP000736335"/>
    </source>
</evidence>
<sequence length="878" mass="98008">MPPLKSDEARTDFYTVYKRESTEYDTNYVKKYEEDLNTTLVFAGLFSAVSSSFVIDIQTQLEPDPSDMTIAYLRAILLSLNNSAIIRDLPAPPVAWSGPAQEIVFATNLLYASLLITLLAAFVAMLGKQWLNRYLRDDGGSISERCGDRQRKRNGVNKWPFEMFIESLPVMLQVALLLLAVGLTRYMWAINVSVACTLLGLTAFGMGFFILIVVAGTSSYECPFQTPASLALRALGVHRTFGRLVSSLPSLGIRRRFRGLGRLFGYLFLRMRARIAKAKAIISRAVRQYSAFSFAATDLGILPRGALFSSNFSTPLYTSSSWNLGPILKEQNLVHPRRTNCADARCINWILDRITDPEAINSALRLACTIRWYDDGVGSQPSYEDLNTVLIACFGFDGKVHPGMRNRAYDCARVIGRMFVLAWAKSEDLALQRVPLRPPSRWINNAADDPDLRSILSLLSGFSHGGDPPIAEEDFAGISTAHTIWVSDLLLHLEWARRDNYETVLFVPALLLRQKLPVPAIAIANILMTACISLGWPVNAEALLVDDKSASLKEISSHFSRAVTAAANPPHFCNHRLSGIIESLVHLEGHFPFDQQMAYDWCSAICHFNEDLEPHKGLLFACLRIGYRRFNTFPTQMTILSSHHLRMIPLIFCSKDEGVIGDFLCAWCTYPATVGFGDLAPHVERLVDLAYLKSFGSRLQHLVFRALGRMKHTDFHPTGISKLIALLDRIEDEAMFRAPDLRDFLVNALGSPEGRHAFPIRYWRIAAELAARDRHFRPPDLPKMDLIRFLEGRGEWEKLTWWMGAIWTSVLPVDVVEDRMGDIVGYSKLVVQQNPDAAGVIGDLVGISSELALGVERAKELRDALGGCTDGPVGFSET</sequence>